<organism evidence="1 2">
    <name type="scientific">Mucor circinelloides f. circinelloides (strain 1006PhL)</name>
    <name type="common">Mucormycosis agent</name>
    <name type="synonym">Calyptromyces circinelloides</name>
    <dbReference type="NCBI Taxonomy" id="1220926"/>
    <lineage>
        <taxon>Eukaryota</taxon>
        <taxon>Fungi</taxon>
        <taxon>Fungi incertae sedis</taxon>
        <taxon>Mucoromycota</taxon>
        <taxon>Mucoromycotina</taxon>
        <taxon>Mucoromycetes</taxon>
        <taxon>Mucorales</taxon>
        <taxon>Mucorineae</taxon>
        <taxon>Mucoraceae</taxon>
        <taxon>Mucor</taxon>
    </lineage>
</organism>
<name>S2K773_MUCC1</name>
<keyword evidence="2" id="KW-1185">Reference proteome</keyword>
<evidence type="ECO:0000313" key="2">
    <source>
        <dbReference type="Proteomes" id="UP000014254"/>
    </source>
</evidence>
<dbReference type="eggNOG" id="ENOG502TAKW">
    <property type="taxonomic scope" value="Eukaryota"/>
</dbReference>
<dbReference type="OMA" id="WFASSIP"/>
<dbReference type="InParanoid" id="S2K773"/>
<sequence>MNLEAVFRTDLNGWLEYENNRTSSLQNETLQASDRLLGPLFKSLESTLSYYNHSKEALVALHDTIFYNVIHSQDNAVDFNVVNFSNALDHYLLYQICEHFDLHKYTCHELWKMEAQDALHFILKTAALTNKPLRHFHPVLLKLIQKNAHFDGITDRILQQFIVDQITVDDKTDLATHYLPSILQTIHECVLDNIQLAKLDPNQAHFTQGSTHRLSWFASSIPYLIMKKHPNVAISEGCYSLIRSIFQIKGAPLPSYMLDIPEFTAITVPIQTCQHVRVQQHDLKYDWHKLMKQQDSNTTTHEQAFLVICWHLQSKCLVTIPQPPSEANEKSGFDGLEERIRQKVAKNDVAKCQLWCVFSIRNRASFWKSTLKVVVQFMDLWIRDVVDTKCAEIFASLIAKENLMVILYNHILKHVQHYRRSNSQDTKVLIKNLCQIFEMCIANVHNKDDLIHFRDDVIKQRLEADDIHLPTFGSIDLWNIPFKSDLIKVCNQITIDDDDNGGLYGHDIPEDVILKLIKLSIIWPYQVVQELFLACVRNKNQFRAIVPILSLLGNLCTFRKSSSCSSLLLTVMRDTVTMLFESNDLLANQSNIAQFIKGCLFNAMPDQPTKMLLNLPEILNDFILPPLVKFTQQPTSVDIQLIQLNLYLLDSFCQYKHDSNTGWHHVKTTHTPLNESDLPAVLYCSSETFVHCLTFIMDLREQEEKHGVRLQDWEAALNYIDKFTLIILYGLTAVPSQFRMLQQYFETSLTDFGWETQLLWYPVTRHRALRVPTSFYRITGSLNGIFEVDTEEPNVQQSTEGWQCLFKACRLSIELTDALFQHQLQWEYNLLLLWKHPLENEILRNGLEHALHPKFSLSVSSEYPRLLSHFLHKLYDSFDFYPVLQDERYYTNKSMLPFISQLSRNQGTRSYFVVLCVAQLLDPKKRVIEAKEDKQDMYYMSCLIKVIQDIMQWGSISKDGQATSYNKLKERLNQESEADNANVHCYYYPLLNTEKLKSDRALAILTLYHLSSISVVMNDTQSEVIQRFVMQIIEGLVDMESRQQFERMLQQQPRKRISNWKKKAKLSNSNCKKMKLRPTLSTEEAALLEPVLTNSEYLKVIRSEMYDSGKQQDDKILYFL</sequence>
<dbReference type="OrthoDB" id="2290055at2759"/>
<dbReference type="AlphaFoldDB" id="S2K773"/>
<dbReference type="Proteomes" id="UP000014254">
    <property type="component" value="Unassembled WGS sequence"/>
</dbReference>
<gene>
    <name evidence="1" type="ORF">HMPREF1544_01963</name>
</gene>
<reference evidence="2" key="1">
    <citation type="submission" date="2013-05" db="EMBL/GenBank/DDBJ databases">
        <title>The Genome sequence of Mucor circinelloides f. circinelloides 1006PhL.</title>
        <authorList>
            <consortium name="The Broad Institute Genomics Platform"/>
            <person name="Cuomo C."/>
            <person name="Earl A."/>
            <person name="Findley K."/>
            <person name="Lee S.C."/>
            <person name="Walker B."/>
            <person name="Young S."/>
            <person name="Zeng Q."/>
            <person name="Gargeya S."/>
            <person name="Fitzgerald M."/>
            <person name="Haas B."/>
            <person name="Abouelleil A."/>
            <person name="Allen A.W."/>
            <person name="Alvarado L."/>
            <person name="Arachchi H.M."/>
            <person name="Berlin A.M."/>
            <person name="Chapman S.B."/>
            <person name="Gainer-Dewar J."/>
            <person name="Goldberg J."/>
            <person name="Griggs A."/>
            <person name="Gujja S."/>
            <person name="Hansen M."/>
            <person name="Howarth C."/>
            <person name="Imamovic A."/>
            <person name="Ireland A."/>
            <person name="Larimer J."/>
            <person name="McCowan C."/>
            <person name="Murphy C."/>
            <person name="Pearson M."/>
            <person name="Poon T.W."/>
            <person name="Priest M."/>
            <person name="Roberts A."/>
            <person name="Saif S."/>
            <person name="Shea T."/>
            <person name="Sisk P."/>
            <person name="Sykes S."/>
            <person name="Wortman J."/>
            <person name="Nusbaum C."/>
            <person name="Birren B."/>
        </authorList>
    </citation>
    <scope>NUCLEOTIDE SEQUENCE [LARGE SCALE GENOMIC DNA]</scope>
    <source>
        <strain evidence="2">1006PhL</strain>
    </source>
</reference>
<protein>
    <submittedName>
        <fullName evidence="1">Uncharacterized protein</fullName>
    </submittedName>
</protein>
<dbReference type="EMBL" id="KE123911">
    <property type="protein sequence ID" value="EPB91258.1"/>
    <property type="molecule type" value="Genomic_DNA"/>
</dbReference>
<accession>S2K773</accession>
<dbReference type="VEuPathDB" id="FungiDB:HMPREF1544_01963"/>
<evidence type="ECO:0000313" key="1">
    <source>
        <dbReference type="EMBL" id="EPB91258.1"/>
    </source>
</evidence>
<proteinExistence type="predicted"/>